<evidence type="ECO:0000256" key="1">
    <source>
        <dbReference type="SAM" id="MobiDB-lite"/>
    </source>
</evidence>
<proteinExistence type="predicted"/>
<accession>A0AAN8KLD3</accession>
<organism evidence="2 3">
    <name type="scientific">Coregonus suidteri</name>
    <dbReference type="NCBI Taxonomy" id="861788"/>
    <lineage>
        <taxon>Eukaryota</taxon>
        <taxon>Metazoa</taxon>
        <taxon>Chordata</taxon>
        <taxon>Craniata</taxon>
        <taxon>Vertebrata</taxon>
        <taxon>Euteleostomi</taxon>
        <taxon>Actinopterygii</taxon>
        <taxon>Neopterygii</taxon>
        <taxon>Teleostei</taxon>
        <taxon>Protacanthopterygii</taxon>
        <taxon>Salmoniformes</taxon>
        <taxon>Salmonidae</taxon>
        <taxon>Coregoninae</taxon>
        <taxon>Coregonus</taxon>
    </lineage>
</organism>
<feature type="compositionally biased region" description="Basic and acidic residues" evidence="1">
    <location>
        <begin position="174"/>
        <end position="187"/>
    </location>
</feature>
<feature type="compositionally biased region" description="Basic and acidic residues" evidence="1">
    <location>
        <begin position="11"/>
        <end position="40"/>
    </location>
</feature>
<comment type="caution">
    <text evidence="2">The sequence shown here is derived from an EMBL/GenBank/DDBJ whole genome shotgun (WGS) entry which is preliminary data.</text>
</comment>
<feature type="region of interest" description="Disordered" evidence="1">
    <location>
        <begin position="100"/>
        <end position="281"/>
    </location>
</feature>
<evidence type="ECO:0000313" key="3">
    <source>
        <dbReference type="Proteomes" id="UP001356427"/>
    </source>
</evidence>
<feature type="compositionally biased region" description="Basic and acidic residues" evidence="1">
    <location>
        <begin position="135"/>
        <end position="144"/>
    </location>
</feature>
<keyword evidence="3" id="KW-1185">Reference proteome</keyword>
<gene>
    <name evidence="2" type="ORF">J4Q44_G00384060</name>
</gene>
<dbReference type="AlphaFoldDB" id="A0AAN8KLD3"/>
<feature type="compositionally biased region" description="Basic residues" evidence="1">
    <location>
        <begin position="243"/>
        <end position="257"/>
    </location>
</feature>
<reference evidence="2 3" key="1">
    <citation type="submission" date="2021-04" db="EMBL/GenBank/DDBJ databases">
        <authorList>
            <person name="De Guttry C."/>
            <person name="Zahm M."/>
            <person name="Klopp C."/>
            <person name="Cabau C."/>
            <person name="Louis A."/>
            <person name="Berthelot C."/>
            <person name="Parey E."/>
            <person name="Roest Crollius H."/>
            <person name="Montfort J."/>
            <person name="Robinson-Rechavi M."/>
            <person name="Bucao C."/>
            <person name="Bouchez O."/>
            <person name="Gislard M."/>
            <person name="Lluch J."/>
            <person name="Milhes M."/>
            <person name="Lampietro C."/>
            <person name="Lopez Roques C."/>
            <person name="Donnadieu C."/>
            <person name="Braasch I."/>
            <person name="Desvignes T."/>
            <person name="Postlethwait J."/>
            <person name="Bobe J."/>
            <person name="Wedekind C."/>
            <person name="Guiguen Y."/>
        </authorList>
    </citation>
    <scope>NUCLEOTIDE SEQUENCE [LARGE SCALE GENOMIC DNA]</scope>
    <source>
        <strain evidence="2">Cs_M1</strain>
        <tissue evidence="2">Blood</tissue>
    </source>
</reference>
<feature type="compositionally biased region" description="Polar residues" evidence="1">
    <location>
        <begin position="108"/>
        <end position="119"/>
    </location>
</feature>
<dbReference type="EMBL" id="JAGTTL010000048">
    <property type="protein sequence ID" value="KAK6291195.1"/>
    <property type="molecule type" value="Genomic_DNA"/>
</dbReference>
<dbReference type="Proteomes" id="UP001356427">
    <property type="component" value="Unassembled WGS sequence"/>
</dbReference>
<sequence>MKLTLSLCSTEKVEPKEQPAPEKRSLAQPPEKEATQERKATHSFLQKLREAGQSKPACPRKALASPVREPPLTELEDDFLILEDYEPPWFSHRWKFDPIRTTAKPRPKQQNQSHSSDNASADILTKATANQRSGGTDRPRTTKEKKGKNPTTRKERDSSPPGVGPQGDGPVNHVDLEADHIEQDKKKVNNLLSEPTTAGDLEQEAPGGGAKPKPSHTKTEKKVPRISKSKAGIQGDKVNPKTSRGRGRQSGKTRRLSGRAGDEAGSLGRPGDCQVELGRSPSPWRRRVKRLQTNHQLKTRMFLQFYSWHQQDRDESSLRFQPIVRPRRSAPPLLVRLTPPS</sequence>
<feature type="region of interest" description="Disordered" evidence="1">
    <location>
        <begin position="1"/>
        <end position="74"/>
    </location>
</feature>
<evidence type="ECO:0000313" key="2">
    <source>
        <dbReference type="EMBL" id="KAK6291195.1"/>
    </source>
</evidence>
<protein>
    <submittedName>
        <fullName evidence="2">Uncharacterized protein</fullName>
    </submittedName>
</protein>
<name>A0AAN8KLD3_9TELE</name>